<dbReference type="PANTHER" id="PTHR46902:SF1">
    <property type="entry name" value="DOMON DOMAIN-CONTAINING PROTEIN FRRS1L"/>
    <property type="match status" value="1"/>
</dbReference>
<evidence type="ECO:0000256" key="1">
    <source>
        <dbReference type="SAM" id="Phobius"/>
    </source>
</evidence>
<organism evidence="2 3">
    <name type="scientific">Acrobeloides nanus</name>
    <dbReference type="NCBI Taxonomy" id="290746"/>
    <lineage>
        <taxon>Eukaryota</taxon>
        <taxon>Metazoa</taxon>
        <taxon>Ecdysozoa</taxon>
        <taxon>Nematoda</taxon>
        <taxon>Chromadorea</taxon>
        <taxon>Rhabditida</taxon>
        <taxon>Tylenchina</taxon>
        <taxon>Cephalobomorpha</taxon>
        <taxon>Cephaloboidea</taxon>
        <taxon>Cephalobidae</taxon>
        <taxon>Acrobeloides</taxon>
    </lineage>
</organism>
<dbReference type="CDD" id="cd09628">
    <property type="entry name" value="DOMON_SDR_2_like"/>
    <property type="match status" value="1"/>
</dbReference>
<evidence type="ECO:0000313" key="3">
    <source>
        <dbReference type="WBParaSite" id="ACRNAN_scaffold123.g30316.t1"/>
    </source>
</evidence>
<keyword evidence="1" id="KW-0812">Transmembrane</keyword>
<dbReference type="AlphaFoldDB" id="A0A914CM06"/>
<keyword evidence="1" id="KW-1133">Transmembrane helix</keyword>
<protein>
    <submittedName>
        <fullName evidence="3">DOMON domain-containing protein</fullName>
    </submittedName>
</protein>
<dbReference type="GO" id="GO:1900449">
    <property type="term" value="P:regulation of glutamate receptor signaling pathway"/>
    <property type="evidence" value="ECO:0007669"/>
    <property type="project" value="InterPro"/>
</dbReference>
<dbReference type="WBParaSite" id="ACRNAN_scaffold123.g30316.t1">
    <property type="protein sequence ID" value="ACRNAN_scaffold123.g30316.t1"/>
    <property type="gene ID" value="ACRNAN_scaffold123.g30316"/>
</dbReference>
<feature type="transmembrane region" description="Helical" evidence="1">
    <location>
        <begin position="233"/>
        <end position="250"/>
    </location>
</feature>
<sequence>MTRDGCGETKGCLFKPAGCDPMRDCTQSIIFYVSGPNMLMIQLSATSLVPPPPLQYMAVAFSKDLAMGDDYVAECVMSPNANEEFASTEVFLSYNIGKSNDRTSLNSTENQVMIRDVQGEVLDSRLHCQFSLTIIPQMPTKGGRLWNLNHKFYVFGATGSSEADHINVHDLNMDSHFYPLVSGRRINPSVIGEQLYELPKPYKSPPPPPIPLTTTTQTPTVITVTHNNSADRLPYFYVNLYITILIILLSKARL</sequence>
<keyword evidence="2" id="KW-1185">Reference proteome</keyword>
<dbReference type="Proteomes" id="UP000887540">
    <property type="component" value="Unplaced"/>
</dbReference>
<keyword evidence="1" id="KW-0472">Membrane</keyword>
<dbReference type="PANTHER" id="PTHR46902">
    <property type="entry name" value="DOMON DOMAIN-CONTAINING PROTEIN FRRS1L"/>
    <property type="match status" value="1"/>
</dbReference>
<accession>A0A914CM06</accession>
<proteinExistence type="predicted"/>
<name>A0A914CM06_9BILA</name>
<dbReference type="InterPro" id="IPR042789">
    <property type="entry name" value="FRRS1L"/>
</dbReference>
<evidence type="ECO:0000313" key="2">
    <source>
        <dbReference type="Proteomes" id="UP000887540"/>
    </source>
</evidence>
<reference evidence="3" key="1">
    <citation type="submission" date="2022-11" db="UniProtKB">
        <authorList>
            <consortium name="WormBaseParasite"/>
        </authorList>
    </citation>
    <scope>IDENTIFICATION</scope>
</reference>